<protein>
    <submittedName>
        <fullName evidence="1">Uncharacterized protein</fullName>
    </submittedName>
</protein>
<organism evidence="1">
    <name type="scientific">Arion vulgaris</name>
    <dbReference type="NCBI Taxonomy" id="1028688"/>
    <lineage>
        <taxon>Eukaryota</taxon>
        <taxon>Metazoa</taxon>
        <taxon>Spiralia</taxon>
        <taxon>Lophotrochozoa</taxon>
        <taxon>Mollusca</taxon>
        <taxon>Gastropoda</taxon>
        <taxon>Heterobranchia</taxon>
        <taxon>Euthyneura</taxon>
        <taxon>Panpulmonata</taxon>
        <taxon>Eupulmonata</taxon>
        <taxon>Stylommatophora</taxon>
        <taxon>Helicina</taxon>
        <taxon>Arionoidea</taxon>
        <taxon>Arionidae</taxon>
        <taxon>Arion</taxon>
    </lineage>
</organism>
<sequence length="80" mass="8778">GEQVINKMNSNLQMVNFVYFDSDISWKSLMSCTLLIVMLMMSLSTAVETTTDPTASSVIEESKLSASENVTVWTSSTSDT</sequence>
<name>A0A0B6YQG9_9EUPU</name>
<proteinExistence type="predicted"/>
<evidence type="ECO:0000313" key="1">
    <source>
        <dbReference type="EMBL" id="CEK58001.1"/>
    </source>
</evidence>
<gene>
    <name evidence="1" type="primary">ORF31685</name>
</gene>
<accession>A0A0B6YQG9</accession>
<reference evidence="1" key="1">
    <citation type="submission" date="2014-12" db="EMBL/GenBank/DDBJ databases">
        <title>Insight into the proteome of Arion vulgaris.</title>
        <authorList>
            <person name="Aradska J."/>
            <person name="Bulat T."/>
            <person name="Smidak R."/>
            <person name="Sarate P."/>
            <person name="Gangsoo J."/>
            <person name="Sialana F."/>
            <person name="Bilban M."/>
            <person name="Lubec G."/>
        </authorList>
    </citation>
    <scope>NUCLEOTIDE SEQUENCE</scope>
    <source>
        <tissue evidence="1">Skin</tissue>
    </source>
</reference>
<dbReference type="AlphaFoldDB" id="A0A0B6YQG9"/>
<feature type="non-terminal residue" evidence="1">
    <location>
        <position position="80"/>
    </location>
</feature>
<dbReference type="EMBL" id="HACG01011136">
    <property type="protein sequence ID" value="CEK58001.1"/>
    <property type="molecule type" value="Transcribed_RNA"/>
</dbReference>
<feature type="non-terminal residue" evidence="1">
    <location>
        <position position="1"/>
    </location>
</feature>